<evidence type="ECO:0000256" key="8">
    <source>
        <dbReference type="SAM" id="MobiDB-lite"/>
    </source>
</evidence>
<feature type="compositionally biased region" description="Low complexity" evidence="8">
    <location>
        <begin position="186"/>
        <end position="195"/>
    </location>
</feature>
<dbReference type="GO" id="GO:0005783">
    <property type="term" value="C:endoplasmic reticulum"/>
    <property type="evidence" value="ECO:0007669"/>
    <property type="project" value="TreeGrafter"/>
</dbReference>
<feature type="transmembrane region" description="Helical" evidence="7">
    <location>
        <begin position="93"/>
        <end position="116"/>
    </location>
</feature>
<dbReference type="GO" id="GO:0019706">
    <property type="term" value="F:protein-cysteine S-palmitoyltransferase activity"/>
    <property type="evidence" value="ECO:0007669"/>
    <property type="project" value="UniProtKB-EC"/>
</dbReference>
<dbReference type="STRING" id="6313.A0A0K0DLQ7"/>
<comment type="subcellular location">
    <subcellularLocation>
        <location evidence="1">Membrane</location>
        <topology evidence="1">Multi-pass membrane protein</topology>
    </subcellularLocation>
</comment>
<protein>
    <recommendedName>
        <fullName evidence="7">Palmitoyltransferase</fullName>
        <ecNumber evidence="7">2.3.1.225</ecNumber>
    </recommendedName>
</protein>
<comment type="similarity">
    <text evidence="7">Belongs to the DHHC palmitoyltransferase family.</text>
</comment>
<keyword evidence="2 7" id="KW-0808">Transferase</keyword>
<comment type="domain">
    <text evidence="7">The DHHC domain is required for palmitoyltransferase activity.</text>
</comment>
<evidence type="ECO:0000259" key="9">
    <source>
        <dbReference type="Pfam" id="PF01529"/>
    </source>
</evidence>
<dbReference type="PANTHER" id="PTHR22883:SF430">
    <property type="entry name" value="PALMITOYLTRANSFERASE"/>
    <property type="match status" value="1"/>
</dbReference>
<reference evidence="10" key="1">
    <citation type="submission" date="2012-09" db="EMBL/GenBank/DDBJ databases">
        <authorList>
            <person name="Martin A.A."/>
        </authorList>
    </citation>
    <scope>NUCLEOTIDE SEQUENCE</scope>
</reference>
<dbReference type="InterPro" id="IPR001594">
    <property type="entry name" value="Palmitoyltrfase_DHHC"/>
</dbReference>
<dbReference type="GO" id="GO:0005794">
    <property type="term" value="C:Golgi apparatus"/>
    <property type="evidence" value="ECO:0007669"/>
    <property type="project" value="TreeGrafter"/>
</dbReference>
<dbReference type="AlphaFoldDB" id="A0A0K0DLQ7"/>
<evidence type="ECO:0000313" key="10">
    <source>
        <dbReference type="Proteomes" id="UP000035642"/>
    </source>
</evidence>
<dbReference type="GO" id="GO:0016020">
    <property type="term" value="C:membrane"/>
    <property type="evidence" value="ECO:0007669"/>
    <property type="project" value="UniProtKB-SubCell"/>
</dbReference>
<feature type="domain" description="Palmitoyltransferase DHHC" evidence="9">
    <location>
        <begin position="47"/>
        <end position="174"/>
    </location>
</feature>
<dbReference type="Proteomes" id="UP000035642">
    <property type="component" value="Unassembled WGS sequence"/>
</dbReference>
<keyword evidence="5 7" id="KW-0472">Membrane</keyword>
<keyword evidence="3 7" id="KW-0812">Transmembrane</keyword>
<dbReference type="PROSITE" id="PS50216">
    <property type="entry name" value="DHHC"/>
    <property type="match status" value="1"/>
</dbReference>
<dbReference type="InterPro" id="IPR039859">
    <property type="entry name" value="PFA4/ZDH16/20/ERF2-like"/>
</dbReference>
<dbReference type="Pfam" id="PF01529">
    <property type="entry name" value="DHHC"/>
    <property type="match status" value="1"/>
</dbReference>
<keyword evidence="6 7" id="KW-0012">Acyltransferase</keyword>
<name>A0A0K0DLQ7_ANGCA</name>
<evidence type="ECO:0000256" key="3">
    <source>
        <dbReference type="ARBA" id="ARBA00022692"/>
    </source>
</evidence>
<organism evidence="10 11">
    <name type="scientific">Angiostrongylus cantonensis</name>
    <name type="common">Rat lungworm</name>
    <dbReference type="NCBI Taxonomy" id="6313"/>
    <lineage>
        <taxon>Eukaryota</taxon>
        <taxon>Metazoa</taxon>
        <taxon>Ecdysozoa</taxon>
        <taxon>Nematoda</taxon>
        <taxon>Chromadorea</taxon>
        <taxon>Rhabditida</taxon>
        <taxon>Rhabditina</taxon>
        <taxon>Rhabditomorpha</taxon>
        <taxon>Strongyloidea</taxon>
        <taxon>Metastrongylidae</taxon>
        <taxon>Angiostrongylus</taxon>
    </lineage>
</organism>
<comment type="catalytic activity">
    <reaction evidence="7">
        <text>L-cysteinyl-[protein] + hexadecanoyl-CoA = S-hexadecanoyl-L-cysteinyl-[protein] + CoA</text>
        <dbReference type="Rhea" id="RHEA:36683"/>
        <dbReference type="Rhea" id="RHEA-COMP:10131"/>
        <dbReference type="Rhea" id="RHEA-COMP:11032"/>
        <dbReference type="ChEBI" id="CHEBI:29950"/>
        <dbReference type="ChEBI" id="CHEBI:57287"/>
        <dbReference type="ChEBI" id="CHEBI:57379"/>
        <dbReference type="ChEBI" id="CHEBI:74151"/>
        <dbReference type="EC" id="2.3.1.225"/>
    </reaction>
</comment>
<evidence type="ECO:0000313" key="11">
    <source>
        <dbReference type="WBParaSite" id="ACAC_0001255401-mRNA-1"/>
    </source>
</evidence>
<dbReference type="WBParaSite" id="ACAC_0001255401-mRNA-1">
    <property type="protein sequence ID" value="ACAC_0001255401-mRNA-1"/>
    <property type="gene ID" value="ACAC_0001255401"/>
</dbReference>
<keyword evidence="10" id="KW-1185">Reference proteome</keyword>
<accession>A0A0K0DLQ7</accession>
<feature type="transmembrane region" description="Helical" evidence="7">
    <location>
        <begin position="136"/>
        <end position="156"/>
    </location>
</feature>
<sequence>MLYLIDKVLCGLTERAIVFIIVSSDPGVIERKSGSRAEFLSDIEQCKQVNYCFTCWVDKPQGAKHCGVCDRCVLQFDHHCPWLHQCITVRNMFVFLIFVASVATSSAIYSCGVVMYVINKLHNRLTLDDVLRTDTWLLFTLVLSLLHTIMLSALFFNQCMQISENVLTVDRMRRNRSRLQNGAELSSSSHSTPSSFETVTSSTRMQNIINFFGASI</sequence>
<dbReference type="EC" id="2.3.1.225" evidence="7"/>
<evidence type="ECO:0000256" key="7">
    <source>
        <dbReference type="RuleBase" id="RU079119"/>
    </source>
</evidence>
<evidence type="ECO:0000256" key="4">
    <source>
        <dbReference type="ARBA" id="ARBA00022989"/>
    </source>
</evidence>
<evidence type="ECO:0000256" key="2">
    <source>
        <dbReference type="ARBA" id="ARBA00022679"/>
    </source>
</evidence>
<proteinExistence type="inferred from homology"/>
<evidence type="ECO:0000256" key="6">
    <source>
        <dbReference type="ARBA" id="ARBA00023315"/>
    </source>
</evidence>
<evidence type="ECO:0000256" key="5">
    <source>
        <dbReference type="ARBA" id="ARBA00023136"/>
    </source>
</evidence>
<feature type="region of interest" description="Disordered" evidence="8">
    <location>
        <begin position="180"/>
        <end position="199"/>
    </location>
</feature>
<dbReference type="PANTHER" id="PTHR22883">
    <property type="entry name" value="ZINC FINGER DHHC DOMAIN CONTAINING PROTEIN"/>
    <property type="match status" value="1"/>
</dbReference>
<keyword evidence="4 7" id="KW-1133">Transmembrane helix</keyword>
<dbReference type="GO" id="GO:0006612">
    <property type="term" value="P:protein targeting to membrane"/>
    <property type="evidence" value="ECO:0007669"/>
    <property type="project" value="TreeGrafter"/>
</dbReference>
<evidence type="ECO:0000256" key="1">
    <source>
        <dbReference type="ARBA" id="ARBA00004141"/>
    </source>
</evidence>
<reference evidence="11" key="2">
    <citation type="submission" date="2017-02" db="UniProtKB">
        <authorList>
            <consortium name="WormBaseParasite"/>
        </authorList>
    </citation>
    <scope>IDENTIFICATION</scope>
</reference>